<dbReference type="Proteomes" id="UP000674318">
    <property type="component" value="Unassembled WGS sequence"/>
</dbReference>
<dbReference type="Pfam" id="PF00805">
    <property type="entry name" value="Pentapeptide"/>
    <property type="match status" value="1"/>
</dbReference>
<dbReference type="RefSeq" id="XP_067756272.1">
    <property type="nucleotide sequence ID" value="XM_067900088.1"/>
</dbReference>
<feature type="region of interest" description="Disordered" evidence="1">
    <location>
        <begin position="105"/>
        <end position="128"/>
    </location>
</feature>
<dbReference type="OrthoDB" id="273772at2759"/>
<reference evidence="2 3" key="1">
    <citation type="submission" date="2021-02" db="EMBL/GenBank/DDBJ databases">
        <title>Porcisia hertigi Genome sequencing and assembly.</title>
        <authorList>
            <person name="Almutairi H."/>
            <person name="Gatherer D."/>
        </authorList>
    </citation>
    <scope>NUCLEOTIDE SEQUENCE [LARGE SCALE GENOMIC DNA]</scope>
    <source>
        <strain evidence="2 3">C119</strain>
    </source>
</reference>
<name>A0A836IDR3_9TRYP</name>
<feature type="compositionally biased region" description="Basic and acidic residues" evidence="1">
    <location>
        <begin position="456"/>
        <end position="466"/>
    </location>
</feature>
<dbReference type="EMBL" id="JAFJZO010000026">
    <property type="protein sequence ID" value="KAG5501825.1"/>
    <property type="molecule type" value="Genomic_DNA"/>
</dbReference>
<proteinExistence type="predicted"/>
<evidence type="ECO:0000256" key="1">
    <source>
        <dbReference type="SAM" id="MobiDB-lite"/>
    </source>
</evidence>
<sequence length="522" mass="55983">MLLRQPLTAVQRSRRAVPLTRPQPAVVFTQHLYSTAHDGGTSEDQAYLRPRHDPSRWSLAGAPKPHNHLRDAPLLKLPCLRRGAAPAKGRRCRSRMSTEVHVMHEAASKERQHRSDLLPPRSSSPQTITTALSARDISPDALDTLQILNVSLALSSALYEDEAAATAVRVDETKALSDCADHTAASPHQVSALTSFCGVAEGEGVATIAEDAYALIDAEDLMSTFEECSDGCGVRQVARAVQHNARVVTEGPSFSSAVLAQPSGAHTSPCSIATTFASPDVPLERKVLKFIGMCSAANAKSQRNPGYCGASSHLPCDGGAGVHVGHRQEDCTTSPDATALSLSTAAALVLPGLDMKAILAHGVLEHLYLQGLSFARCDFSLVRWSHVTLEDCDLSRSIFYRTELDNVVFRRCNFSGCTFKGARCSPSWTATARFEDCDFRLAALGLTCPPHSSTRAGKDAGQRRDIGGSSSPGGPAVCFLRCNFDLSDFQFSQGLDNASSFVKCSNTHLASRFPLRARGGVR</sequence>
<dbReference type="GeneID" id="94290165"/>
<dbReference type="SUPFAM" id="SSF141571">
    <property type="entry name" value="Pentapeptide repeat-like"/>
    <property type="match status" value="1"/>
</dbReference>
<dbReference type="AlphaFoldDB" id="A0A836IDR3"/>
<dbReference type="InterPro" id="IPR001646">
    <property type="entry name" value="5peptide_repeat"/>
</dbReference>
<keyword evidence="3" id="KW-1185">Reference proteome</keyword>
<dbReference type="KEGG" id="phet:94290165"/>
<protein>
    <submittedName>
        <fullName evidence="2">Uncharacterized protein</fullName>
    </submittedName>
</protein>
<dbReference type="Gene3D" id="2.160.20.80">
    <property type="entry name" value="E3 ubiquitin-protein ligase SopA"/>
    <property type="match status" value="1"/>
</dbReference>
<comment type="caution">
    <text evidence="2">The sequence shown here is derived from an EMBL/GenBank/DDBJ whole genome shotgun (WGS) entry which is preliminary data.</text>
</comment>
<feature type="region of interest" description="Disordered" evidence="1">
    <location>
        <begin position="451"/>
        <end position="471"/>
    </location>
</feature>
<evidence type="ECO:0000313" key="3">
    <source>
        <dbReference type="Proteomes" id="UP000674318"/>
    </source>
</evidence>
<gene>
    <name evidence="2" type="ORF">JKF63_04094</name>
</gene>
<accession>A0A836IDR3</accession>
<organism evidence="2 3">
    <name type="scientific">Porcisia hertigi</name>
    <dbReference type="NCBI Taxonomy" id="2761500"/>
    <lineage>
        <taxon>Eukaryota</taxon>
        <taxon>Discoba</taxon>
        <taxon>Euglenozoa</taxon>
        <taxon>Kinetoplastea</taxon>
        <taxon>Metakinetoplastina</taxon>
        <taxon>Trypanosomatida</taxon>
        <taxon>Trypanosomatidae</taxon>
        <taxon>Leishmaniinae</taxon>
        <taxon>Porcisia</taxon>
    </lineage>
</organism>
<evidence type="ECO:0000313" key="2">
    <source>
        <dbReference type="EMBL" id="KAG5501825.1"/>
    </source>
</evidence>
<feature type="compositionally biased region" description="Basic and acidic residues" evidence="1">
    <location>
        <begin position="105"/>
        <end position="116"/>
    </location>
</feature>